<keyword evidence="4 7" id="KW-1133">Transmembrane helix</keyword>
<feature type="transmembrane region" description="Helical" evidence="7">
    <location>
        <begin position="234"/>
        <end position="254"/>
    </location>
</feature>
<evidence type="ECO:0000256" key="7">
    <source>
        <dbReference type="SAM" id="Phobius"/>
    </source>
</evidence>
<evidence type="ECO:0000256" key="1">
    <source>
        <dbReference type="ARBA" id="ARBA00004141"/>
    </source>
</evidence>
<feature type="transmembrane region" description="Helical" evidence="7">
    <location>
        <begin position="361"/>
        <end position="380"/>
    </location>
</feature>
<evidence type="ECO:0008006" key="10">
    <source>
        <dbReference type="Google" id="ProtNLM"/>
    </source>
</evidence>
<keyword evidence="3 6" id="KW-0812">Transmembrane</keyword>
<reference evidence="9" key="1">
    <citation type="journal article" date="2020" name="J. Eukaryot. Microbiol.">
        <title>De novo Sequencing, Assembly and Annotation of the Transcriptome for the Free-Living Testate Amoeba Arcella intermedia.</title>
        <authorList>
            <person name="Ribeiro G.M."/>
            <person name="Porfirio-Sousa A.L."/>
            <person name="Maurer-Alcala X.X."/>
            <person name="Katz L.A."/>
            <person name="Lahr D.J.G."/>
        </authorList>
    </citation>
    <scope>NUCLEOTIDE SEQUENCE</scope>
</reference>
<dbReference type="EMBL" id="GIBP01003672">
    <property type="protein sequence ID" value="NDV32641.1"/>
    <property type="molecule type" value="Transcribed_RNA"/>
</dbReference>
<evidence type="ECO:0000256" key="3">
    <source>
        <dbReference type="ARBA" id="ARBA00022692"/>
    </source>
</evidence>
<dbReference type="GO" id="GO:0022857">
    <property type="term" value="F:transmembrane transporter activity"/>
    <property type="evidence" value="ECO:0007669"/>
    <property type="project" value="InterPro"/>
</dbReference>
<feature type="transmembrane region" description="Helical" evidence="7">
    <location>
        <begin position="320"/>
        <end position="341"/>
    </location>
</feature>
<evidence type="ECO:0000256" key="8">
    <source>
        <dbReference type="SAM" id="SignalP"/>
    </source>
</evidence>
<keyword evidence="5 7" id="KW-0472">Membrane</keyword>
<protein>
    <recommendedName>
        <fullName evidence="10">Major facilitator superfamily (MFS) profile domain-containing protein</fullName>
    </recommendedName>
</protein>
<dbReference type="PANTHER" id="PTHR11654">
    <property type="entry name" value="OLIGOPEPTIDE TRANSPORTER-RELATED"/>
    <property type="match status" value="1"/>
</dbReference>
<feature type="transmembrane region" description="Helical" evidence="7">
    <location>
        <begin position="42"/>
        <end position="61"/>
    </location>
</feature>
<feature type="transmembrane region" description="Helical" evidence="7">
    <location>
        <begin position="192"/>
        <end position="213"/>
    </location>
</feature>
<accession>A0A6B2L6S2</accession>
<comment type="similarity">
    <text evidence="2 6">Belongs to the major facilitator superfamily. Proton-dependent oligopeptide transporter (POT/PTR) (TC 2.A.17) family.</text>
</comment>
<keyword evidence="6" id="KW-0813">Transport</keyword>
<dbReference type="Pfam" id="PF00854">
    <property type="entry name" value="PTR2"/>
    <property type="match status" value="1"/>
</dbReference>
<name>A0A6B2L6S2_9EUKA</name>
<organism evidence="9">
    <name type="scientific">Arcella intermedia</name>
    <dbReference type="NCBI Taxonomy" id="1963864"/>
    <lineage>
        <taxon>Eukaryota</taxon>
        <taxon>Amoebozoa</taxon>
        <taxon>Tubulinea</taxon>
        <taxon>Elardia</taxon>
        <taxon>Arcellinida</taxon>
        <taxon>Sphaerothecina</taxon>
        <taxon>Arcellidae</taxon>
        <taxon>Arcella</taxon>
    </lineage>
</organism>
<feature type="chain" id="PRO_5025501744" description="Major facilitator superfamily (MFS) profile domain-containing protein" evidence="8">
    <location>
        <begin position="19"/>
        <end position="386"/>
    </location>
</feature>
<evidence type="ECO:0000256" key="6">
    <source>
        <dbReference type="RuleBase" id="RU003755"/>
    </source>
</evidence>
<dbReference type="InterPro" id="IPR018456">
    <property type="entry name" value="PTR2_symporter_CS"/>
</dbReference>
<dbReference type="GO" id="GO:0016020">
    <property type="term" value="C:membrane"/>
    <property type="evidence" value="ECO:0007669"/>
    <property type="project" value="UniProtKB-SubCell"/>
</dbReference>
<dbReference type="PROSITE" id="PS01023">
    <property type="entry name" value="PTR2_2"/>
    <property type="match status" value="1"/>
</dbReference>
<dbReference type="AlphaFoldDB" id="A0A6B2L6S2"/>
<dbReference type="GO" id="GO:0006857">
    <property type="term" value="P:oligopeptide transport"/>
    <property type="evidence" value="ECO:0007669"/>
    <property type="project" value="InterPro"/>
</dbReference>
<feature type="transmembrane region" description="Helical" evidence="7">
    <location>
        <begin position="68"/>
        <end position="88"/>
    </location>
</feature>
<dbReference type="InterPro" id="IPR036259">
    <property type="entry name" value="MFS_trans_sf"/>
</dbReference>
<feature type="signal peptide" evidence="8">
    <location>
        <begin position="1"/>
        <end position="18"/>
    </location>
</feature>
<dbReference type="InterPro" id="IPR000109">
    <property type="entry name" value="POT_fam"/>
</dbReference>
<comment type="subcellular location">
    <subcellularLocation>
        <location evidence="1 6">Membrane</location>
        <topology evidence="1 6">Multi-pass membrane protein</topology>
    </subcellularLocation>
</comment>
<sequence length="386" mass="43242">MVYVALFMVAIFMGGIKSNVVTFGADQFTHASENAKQSFFNWFYFSINVGSMISFTAIAYLQSYDFVIGLGVPALVMFVSAIFFFLGSSWYNKFPPAGSTLSKILSILYYCFTASPDIKRDAPSFLDRAKHVKNIQGFMLFEEEEVDDVKSLVRLLPIFSTFIINWCLYAQMSSVMLIQGVVMRLEIFPNFSIPPATLQAFNSAGILILLPLFDRVIYPCLRRLSISFSPLRRIGIGYLFSTLAIFYAGGLEVWRISYLRDGNVLTQHINGVPTEAANLSVLYQIPAFLGIGIGEVFASVTGLEFAYSQAPSKMKSMVQAINMLTIALGNYFGTLVVFIVNAASAPHPWITDDPNESHMDLYFFTLTVLGILNIYYFIWLSSKWSD</sequence>
<dbReference type="SUPFAM" id="SSF103473">
    <property type="entry name" value="MFS general substrate transporter"/>
    <property type="match status" value="1"/>
</dbReference>
<evidence type="ECO:0000313" key="9">
    <source>
        <dbReference type="EMBL" id="NDV32641.1"/>
    </source>
</evidence>
<feature type="transmembrane region" description="Helical" evidence="7">
    <location>
        <begin position="287"/>
        <end position="308"/>
    </location>
</feature>
<keyword evidence="8" id="KW-0732">Signal</keyword>
<evidence type="ECO:0000256" key="2">
    <source>
        <dbReference type="ARBA" id="ARBA00005982"/>
    </source>
</evidence>
<dbReference type="Gene3D" id="1.20.1250.20">
    <property type="entry name" value="MFS general substrate transporter like domains"/>
    <property type="match status" value="1"/>
</dbReference>
<evidence type="ECO:0000256" key="4">
    <source>
        <dbReference type="ARBA" id="ARBA00022989"/>
    </source>
</evidence>
<proteinExistence type="inferred from homology"/>
<evidence type="ECO:0000256" key="5">
    <source>
        <dbReference type="ARBA" id="ARBA00023136"/>
    </source>
</evidence>